<proteinExistence type="predicted"/>
<gene>
    <name evidence="4" type="ORF">OVN521_LOCUS24710</name>
</gene>
<organism evidence="4 5">
    <name type="scientific">Rotaria magnacalcarata</name>
    <dbReference type="NCBI Taxonomy" id="392030"/>
    <lineage>
        <taxon>Eukaryota</taxon>
        <taxon>Metazoa</taxon>
        <taxon>Spiralia</taxon>
        <taxon>Gnathifera</taxon>
        <taxon>Rotifera</taxon>
        <taxon>Eurotatoria</taxon>
        <taxon>Bdelloidea</taxon>
        <taxon>Philodinida</taxon>
        <taxon>Philodinidae</taxon>
        <taxon>Rotaria</taxon>
    </lineage>
</organism>
<reference evidence="4" key="1">
    <citation type="submission" date="2021-02" db="EMBL/GenBank/DDBJ databases">
        <authorList>
            <person name="Nowell W R."/>
        </authorList>
    </citation>
    <scope>NUCLEOTIDE SEQUENCE</scope>
</reference>
<dbReference type="SMART" id="SM00364">
    <property type="entry name" value="LRR_BAC"/>
    <property type="match status" value="3"/>
</dbReference>
<accession>A0A819ZEV5</accession>
<dbReference type="Gene3D" id="3.80.10.10">
    <property type="entry name" value="Ribonuclease Inhibitor"/>
    <property type="match status" value="1"/>
</dbReference>
<dbReference type="PANTHER" id="PTHR48051:SF1">
    <property type="entry name" value="RAS SUPPRESSOR PROTEIN 1"/>
    <property type="match status" value="1"/>
</dbReference>
<keyword evidence="1" id="KW-0433">Leucine-rich repeat</keyword>
<evidence type="ECO:0000256" key="2">
    <source>
        <dbReference type="ARBA" id="ARBA00022737"/>
    </source>
</evidence>
<feature type="domain" description="Disease resistance R13L4/SHOC-2-like LRR" evidence="3">
    <location>
        <begin position="6"/>
        <end position="86"/>
    </location>
</feature>
<dbReference type="Proteomes" id="UP000663866">
    <property type="component" value="Unassembled WGS sequence"/>
</dbReference>
<dbReference type="InterPro" id="IPR001611">
    <property type="entry name" value="Leu-rich_rpt"/>
</dbReference>
<dbReference type="InterPro" id="IPR032675">
    <property type="entry name" value="LRR_dom_sf"/>
</dbReference>
<dbReference type="GO" id="GO:0005737">
    <property type="term" value="C:cytoplasm"/>
    <property type="evidence" value="ECO:0007669"/>
    <property type="project" value="TreeGrafter"/>
</dbReference>
<dbReference type="InterPro" id="IPR050216">
    <property type="entry name" value="LRR_domain-containing"/>
</dbReference>
<evidence type="ECO:0000313" key="4">
    <source>
        <dbReference type="EMBL" id="CAF4171110.1"/>
    </source>
</evidence>
<dbReference type="SUPFAM" id="SSF52058">
    <property type="entry name" value="L domain-like"/>
    <property type="match status" value="1"/>
</dbReference>
<name>A0A819ZEV5_9BILA</name>
<sequence length="143" mass="16056">RIPPSLGQLRKLRHLDLEENKLDSLPQEIGYLRELTRLIVASNQLTQLPRSIGSLSNLSHLNVGENNLTILPEDIGQLEKLEQLYINDNPNLDVLPYELALCTNLQIMSIENCPLRSLPQEIVAGGPSLVIRFLKVQGPFNLN</sequence>
<dbReference type="InterPro" id="IPR003591">
    <property type="entry name" value="Leu-rich_rpt_typical-subtyp"/>
</dbReference>
<keyword evidence="2" id="KW-0677">Repeat</keyword>
<evidence type="ECO:0000256" key="1">
    <source>
        <dbReference type="ARBA" id="ARBA00022614"/>
    </source>
</evidence>
<dbReference type="PROSITE" id="PS51450">
    <property type="entry name" value="LRR"/>
    <property type="match status" value="1"/>
</dbReference>
<keyword evidence="5" id="KW-1185">Reference proteome</keyword>
<comment type="caution">
    <text evidence="4">The sequence shown here is derived from an EMBL/GenBank/DDBJ whole genome shotgun (WGS) entry which is preliminary data.</text>
</comment>
<evidence type="ECO:0000313" key="5">
    <source>
        <dbReference type="Proteomes" id="UP000663866"/>
    </source>
</evidence>
<dbReference type="PANTHER" id="PTHR48051">
    <property type="match status" value="1"/>
</dbReference>
<evidence type="ECO:0000259" key="3">
    <source>
        <dbReference type="Pfam" id="PF23598"/>
    </source>
</evidence>
<dbReference type="AlphaFoldDB" id="A0A819ZEV5"/>
<dbReference type="FunFam" id="3.80.10.10:FF:000031">
    <property type="entry name" value="leucine-rich repeat protein SHOC-2"/>
    <property type="match status" value="1"/>
</dbReference>
<feature type="non-terminal residue" evidence="4">
    <location>
        <position position="1"/>
    </location>
</feature>
<dbReference type="SMART" id="SM00369">
    <property type="entry name" value="LRR_TYP"/>
    <property type="match status" value="4"/>
</dbReference>
<dbReference type="InterPro" id="IPR055414">
    <property type="entry name" value="LRR_R13L4/SHOC2-like"/>
</dbReference>
<dbReference type="Pfam" id="PF23598">
    <property type="entry name" value="LRR_14"/>
    <property type="match status" value="1"/>
</dbReference>
<protein>
    <recommendedName>
        <fullName evidence="3">Disease resistance R13L4/SHOC-2-like LRR domain-containing protein</fullName>
    </recommendedName>
</protein>
<dbReference type="EMBL" id="CAJOBG010005954">
    <property type="protein sequence ID" value="CAF4171110.1"/>
    <property type="molecule type" value="Genomic_DNA"/>
</dbReference>